<dbReference type="InterPro" id="IPR001709">
    <property type="entry name" value="Flavoprot_Pyr_Nucl_cyt_Rdtase"/>
</dbReference>
<dbReference type="RefSeq" id="WP_255911766.1">
    <property type="nucleotide sequence ID" value="NZ_JANFQO010000003.1"/>
</dbReference>
<proteinExistence type="predicted"/>
<feature type="transmembrane region" description="Helical" evidence="5">
    <location>
        <begin position="44"/>
        <end position="61"/>
    </location>
</feature>
<evidence type="ECO:0000256" key="2">
    <source>
        <dbReference type="ARBA" id="ARBA00022643"/>
    </source>
</evidence>
<keyword evidence="2" id="KW-0288">FMN</keyword>
<dbReference type="PRINTS" id="PR00369">
    <property type="entry name" value="FLAVODOXIN"/>
</dbReference>
<dbReference type="PANTHER" id="PTHR19384:SF17">
    <property type="entry name" value="NADPH--CYTOCHROME P450 REDUCTASE"/>
    <property type="match status" value="1"/>
</dbReference>
<dbReference type="SUPFAM" id="SSF52343">
    <property type="entry name" value="Ferredoxin reductase-like, C-terminal NADP-linked domain"/>
    <property type="match status" value="1"/>
</dbReference>
<feature type="transmembrane region" description="Helical" evidence="5">
    <location>
        <begin position="12"/>
        <end position="32"/>
    </location>
</feature>
<dbReference type="Gene3D" id="3.40.50.360">
    <property type="match status" value="1"/>
</dbReference>
<keyword evidence="3" id="KW-0813">Transport</keyword>
<dbReference type="PRINTS" id="PR00371">
    <property type="entry name" value="FPNCR"/>
</dbReference>
<evidence type="ECO:0000313" key="9">
    <source>
        <dbReference type="Proteomes" id="UP001165498"/>
    </source>
</evidence>
<keyword evidence="3" id="KW-0249">Electron transport</keyword>
<feature type="domain" description="FAD-binding FR-type" evidence="7">
    <location>
        <begin position="234"/>
        <end position="399"/>
    </location>
</feature>
<dbReference type="InterPro" id="IPR001094">
    <property type="entry name" value="Flavdoxin-like"/>
</dbReference>
<dbReference type="SUPFAM" id="SSF63380">
    <property type="entry name" value="Riboflavin synthase domain-like"/>
    <property type="match status" value="1"/>
</dbReference>
<dbReference type="EC" id="1.6.2.4" evidence="4"/>
<dbReference type="Pfam" id="PF00258">
    <property type="entry name" value="Flavodoxin_1"/>
    <property type="match status" value="1"/>
</dbReference>
<dbReference type="InterPro" id="IPR039261">
    <property type="entry name" value="FNR_nucleotide-bd"/>
</dbReference>
<keyword evidence="1" id="KW-0285">Flavoprotein</keyword>
<dbReference type="PANTHER" id="PTHR19384">
    <property type="entry name" value="NITRIC OXIDE SYNTHASE-RELATED"/>
    <property type="match status" value="1"/>
</dbReference>
<dbReference type="InterPro" id="IPR008254">
    <property type="entry name" value="Flavodoxin/NO_synth"/>
</dbReference>
<dbReference type="InterPro" id="IPR029039">
    <property type="entry name" value="Flavoprotein-like_sf"/>
</dbReference>
<dbReference type="PROSITE" id="PS51384">
    <property type="entry name" value="FAD_FR"/>
    <property type="match status" value="1"/>
</dbReference>
<dbReference type="CDD" id="cd06200">
    <property type="entry name" value="SiR_like1"/>
    <property type="match status" value="1"/>
</dbReference>
<gene>
    <name evidence="8" type="ORF">NM961_04445</name>
</gene>
<reference evidence="8" key="1">
    <citation type="submission" date="2022-07" db="EMBL/GenBank/DDBJ databases">
        <title>Tahibacter sp., a new gammaproteobacterium isolated from the silt sample collected at pig farm.</title>
        <authorList>
            <person name="Chen H."/>
        </authorList>
    </citation>
    <scope>NUCLEOTIDE SEQUENCE</scope>
    <source>
        <strain evidence="8">P2K</strain>
    </source>
</reference>
<dbReference type="Proteomes" id="UP001165498">
    <property type="component" value="Unassembled WGS sequence"/>
</dbReference>
<protein>
    <recommendedName>
        <fullName evidence="4">NADPH--hemoprotein reductase</fullName>
        <ecNumber evidence="4">1.6.2.4</ecNumber>
    </recommendedName>
</protein>
<evidence type="ECO:0000256" key="3">
    <source>
        <dbReference type="ARBA" id="ARBA00022982"/>
    </source>
</evidence>
<evidence type="ECO:0000256" key="5">
    <source>
        <dbReference type="SAM" id="Phobius"/>
    </source>
</evidence>
<keyword evidence="5" id="KW-1133">Transmembrane helix</keyword>
<evidence type="ECO:0000259" key="6">
    <source>
        <dbReference type="PROSITE" id="PS50902"/>
    </source>
</evidence>
<evidence type="ECO:0000256" key="1">
    <source>
        <dbReference type="ARBA" id="ARBA00022630"/>
    </source>
</evidence>
<dbReference type="Pfam" id="PF00175">
    <property type="entry name" value="NAD_binding_1"/>
    <property type="match status" value="1"/>
</dbReference>
<dbReference type="Gene3D" id="3.40.50.80">
    <property type="entry name" value="Nucleotide-binding domain of ferredoxin-NADP reductase (FNR) module"/>
    <property type="match status" value="1"/>
</dbReference>
<dbReference type="PROSITE" id="PS50902">
    <property type="entry name" value="FLAVODOXIN_LIKE"/>
    <property type="match status" value="1"/>
</dbReference>
<comment type="caution">
    <text evidence="8">The sequence shown here is derived from an EMBL/GenBank/DDBJ whole genome shotgun (WGS) entry which is preliminary data.</text>
</comment>
<dbReference type="InterPro" id="IPR001433">
    <property type="entry name" value="OxRdtase_FAD/NAD-bd"/>
</dbReference>
<organism evidence="8 9">
    <name type="scientific">Tahibacter harae</name>
    <dbReference type="NCBI Taxonomy" id="2963937"/>
    <lineage>
        <taxon>Bacteria</taxon>
        <taxon>Pseudomonadati</taxon>
        <taxon>Pseudomonadota</taxon>
        <taxon>Gammaproteobacteria</taxon>
        <taxon>Lysobacterales</taxon>
        <taxon>Rhodanobacteraceae</taxon>
        <taxon>Tahibacter</taxon>
    </lineage>
</organism>
<keyword evidence="5" id="KW-0472">Membrane</keyword>
<dbReference type="InterPro" id="IPR017927">
    <property type="entry name" value="FAD-bd_FR_type"/>
</dbReference>
<feature type="domain" description="Flavodoxin-like" evidence="6">
    <location>
        <begin position="85"/>
        <end position="220"/>
    </location>
</feature>
<dbReference type="EMBL" id="JANFQO010000003">
    <property type="protein sequence ID" value="MCQ4163953.1"/>
    <property type="molecule type" value="Genomic_DNA"/>
</dbReference>
<evidence type="ECO:0000256" key="4">
    <source>
        <dbReference type="ARBA" id="ARBA00023797"/>
    </source>
</evidence>
<dbReference type="SUPFAM" id="SSF52218">
    <property type="entry name" value="Flavoproteins"/>
    <property type="match status" value="1"/>
</dbReference>
<name>A0ABT1QNW9_9GAMM</name>
<sequence length="538" mass="58615">MNAARRDTSRRALLGNAAVLAVLVLVALWLLGLQRSEIVWRDPGPQRVFGALGVVLAYAGFCRWLRRRRLRAAAALPAAIAGDTISVVYATQTGTAESLARRTAELLRDAGRGVRLLGLDQWDAQQAAGDVLFVVSTYGEGDPPDMAAGFARRSLDRTAPLAGLRYGLLALGDSEYVNFCGFGRRLDAWLRHQGAQALFDRIDVDNADAGALRHWQHQVGVLAGSTDQPDWSAPRYASWQLDRREQINPGSVGGGCYLIGLTAPAGEAAHWEAGDVAEIGPHHAPAEVLALLQRLRIDGDEVLADGETVAARLARSQWPDPPAPGALPLREWLDRLKPLPHREYSIASIPADGRLELLVRQWRREDGSLGTGSGWLTAHAAVGGTVDLRLRRNAQFHAPAGDCPLILIGNGTGIAGLRALLKARIAAGCRRNWLLFGERSRAHDFFFADEIQAWQAQGWLERVDLAFSRDQAQRIYVQDRLREAAAAVRDWTAAGACIYVCGRLQGMAPAVDAELRAALGTALLEQLAEQGRYRRDVY</sequence>
<keyword evidence="9" id="KW-1185">Reference proteome</keyword>
<dbReference type="InterPro" id="IPR017938">
    <property type="entry name" value="Riboflavin_synthase-like_b-brl"/>
</dbReference>
<evidence type="ECO:0000259" key="7">
    <source>
        <dbReference type="PROSITE" id="PS51384"/>
    </source>
</evidence>
<evidence type="ECO:0000313" key="8">
    <source>
        <dbReference type="EMBL" id="MCQ4163953.1"/>
    </source>
</evidence>
<accession>A0ABT1QNW9</accession>
<keyword evidence="5" id="KW-0812">Transmembrane</keyword>